<proteinExistence type="predicted"/>
<comment type="caution">
    <text evidence="1">The sequence shown here is derived from an EMBL/GenBank/DDBJ whole genome shotgun (WGS) entry which is preliminary data.</text>
</comment>
<dbReference type="Gene3D" id="3.30.420.10">
    <property type="entry name" value="Ribonuclease H-like superfamily/Ribonuclease H"/>
    <property type="match status" value="1"/>
</dbReference>
<name>A0ABQ8MSG5_LABRO</name>
<dbReference type="InterPro" id="IPR036388">
    <property type="entry name" value="WH-like_DNA-bd_sf"/>
</dbReference>
<accession>A0ABQ8MSG5</accession>
<dbReference type="Gene3D" id="1.10.10.10">
    <property type="entry name" value="Winged helix-like DNA-binding domain superfamily/Winged helix DNA-binding domain"/>
    <property type="match status" value="1"/>
</dbReference>
<evidence type="ECO:0000313" key="2">
    <source>
        <dbReference type="Proteomes" id="UP000830375"/>
    </source>
</evidence>
<dbReference type="SUPFAM" id="SSF46689">
    <property type="entry name" value="Homeodomain-like"/>
    <property type="match status" value="1"/>
</dbReference>
<evidence type="ECO:0000313" key="1">
    <source>
        <dbReference type="EMBL" id="KAI2665782.1"/>
    </source>
</evidence>
<organism evidence="1 2">
    <name type="scientific">Labeo rohita</name>
    <name type="common">Indian major carp</name>
    <name type="synonym">Cyprinus rohita</name>
    <dbReference type="NCBI Taxonomy" id="84645"/>
    <lineage>
        <taxon>Eukaryota</taxon>
        <taxon>Metazoa</taxon>
        <taxon>Chordata</taxon>
        <taxon>Craniata</taxon>
        <taxon>Vertebrata</taxon>
        <taxon>Euteleostomi</taxon>
        <taxon>Actinopterygii</taxon>
        <taxon>Neopterygii</taxon>
        <taxon>Teleostei</taxon>
        <taxon>Ostariophysi</taxon>
        <taxon>Cypriniformes</taxon>
        <taxon>Cyprinidae</taxon>
        <taxon>Labeoninae</taxon>
        <taxon>Labeonini</taxon>
        <taxon>Labeo</taxon>
    </lineage>
</organism>
<gene>
    <name evidence="1" type="ORF">H4Q32_022880</name>
</gene>
<protein>
    <submittedName>
        <fullName evidence="1">Transposable element Tc1 transposase</fullName>
    </submittedName>
</protein>
<dbReference type="Proteomes" id="UP000830375">
    <property type="component" value="Unassembled WGS sequence"/>
</dbReference>
<keyword evidence="2" id="KW-1185">Reference proteome</keyword>
<dbReference type="Pfam" id="PF13384">
    <property type="entry name" value="HTH_23"/>
    <property type="match status" value="1"/>
</dbReference>
<dbReference type="EMBL" id="JACTAM010000004">
    <property type="protein sequence ID" value="KAI2665782.1"/>
    <property type="molecule type" value="Genomic_DNA"/>
</dbReference>
<dbReference type="InterPro" id="IPR009057">
    <property type="entry name" value="Homeodomain-like_sf"/>
</dbReference>
<reference evidence="1 2" key="1">
    <citation type="submission" date="2022-01" db="EMBL/GenBank/DDBJ databases">
        <title>A high-quality chromosome-level genome assembly of rohu carp, Labeo rohita.</title>
        <authorList>
            <person name="Arick M.A. II"/>
            <person name="Hsu C.-Y."/>
            <person name="Magbanua Z."/>
            <person name="Pechanova O."/>
            <person name="Grover C."/>
            <person name="Miller E."/>
            <person name="Thrash A."/>
            <person name="Ezzel L."/>
            <person name="Alam S."/>
            <person name="Benzie J."/>
            <person name="Hamilton M."/>
            <person name="Karsi A."/>
            <person name="Lawrence M.L."/>
            <person name="Peterson D.G."/>
        </authorList>
    </citation>
    <scope>NUCLEOTIDE SEQUENCE [LARGE SCALE GENOMIC DNA]</scope>
    <source>
        <strain evidence="2">BAU-BD-2019</strain>
        <tissue evidence="1">Blood</tissue>
    </source>
</reference>
<sequence>MSYERDVLERQSLSEVKMGRGSPICERVRKKIVEYFKNNVPQRQIAKALQISSSTVHNIIKRFRETGEISVAEDLCWMPVVFRRHCITHQHDSVIDITKWAQKYFQKPLSINTIRRAICRCQLKLYYAKRMSYVNMVQKRRRVLWAKAHLNWTVSKWKSDLWSDESKSDILVGNHEHCVLRAEEEGDLCTCYQHSVITRSKVRNSNTKTPEMLHHGKHAPVTTILRPVAGIKFEMSSFCA</sequence>
<dbReference type="InterPro" id="IPR036397">
    <property type="entry name" value="RNaseH_sf"/>
</dbReference>